<dbReference type="InterPro" id="IPR027417">
    <property type="entry name" value="P-loop_NTPase"/>
</dbReference>
<dbReference type="EMBL" id="JATAAI010000009">
    <property type="protein sequence ID" value="KAK1743551.1"/>
    <property type="molecule type" value="Genomic_DNA"/>
</dbReference>
<accession>A0AAD8YE37</accession>
<evidence type="ECO:0000313" key="4">
    <source>
        <dbReference type="Proteomes" id="UP001224775"/>
    </source>
</evidence>
<feature type="region of interest" description="Disordered" evidence="1">
    <location>
        <begin position="91"/>
        <end position="113"/>
    </location>
</feature>
<feature type="region of interest" description="Disordered" evidence="1">
    <location>
        <begin position="269"/>
        <end position="317"/>
    </location>
</feature>
<name>A0AAD8YE37_9STRA</name>
<reference evidence="3" key="1">
    <citation type="submission" date="2023-06" db="EMBL/GenBank/DDBJ databases">
        <title>Survivors Of The Sea: Transcriptome response of Skeletonema marinoi to long-term dormancy.</title>
        <authorList>
            <person name="Pinder M.I.M."/>
            <person name="Kourtchenko O."/>
            <person name="Robertson E.K."/>
            <person name="Larsson T."/>
            <person name="Maumus F."/>
            <person name="Osuna-Cruz C.M."/>
            <person name="Vancaester E."/>
            <person name="Stenow R."/>
            <person name="Vandepoele K."/>
            <person name="Ploug H."/>
            <person name="Bruchert V."/>
            <person name="Godhe A."/>
            <person name="Topel M."/>
        </authorList>
    </citation>
    <scope>NUCLEOTIDE SEQUENCE</scope>
    <source>
        <strain evidence="3">R05AC</strain>
    </source>
</reference>
<dbReference type="Pfam" id="PF13191">
    <property type="entry name" value="AAA_16"/>
    <property type="match status" value="1"/>
</dbReference>
<keyword evidence="4" id="KW-1185">Reference proteome</keyword>
<feature type="compositionally biased region" description="Low complexity" evidence="1">
    <location>
        <begin position="1"/>
        <end position="11"/>
    </location>
</feature>
<dbReference type="PANTHER" id="PTHR43642:SF1">
    <property type="entry name" value="HYBRID SIGNAL TRANSDUCTION HISTIDINE KINASE G"/>
    <property type="match status" value="1"/>
</dbReference>
<comment type="caution">
    <text evidence="3">The sequence shown here is derived from an EMBL/GenBank/DDBJ whole genome shotgun (WGS) entry which is preliminary data.</text>
</comment>
<protein>
    <submittedName>
        <fullName evidence="3">AAA ATPase</fullName>
    </submittedName>
</protein>
<dbReference type="SUPFAM" id="SSF52540">
    <property type="entry name" value="P-loop containing nucleoside triphosphate hydrolases"/>
    <property type="match status" value="1"/>
</dbReference>
<evidence type="ECO:0000256" key="1">
    <source>
        <dbReference type="SAM" id="MobiDB-lite"/>
    </source>
</evidence>
<evidence type="ECO:0000259" key="2">
    <source>
        <dbReference type="Pfam" id="PF13191"/>
    </source>
</evidence>
<feature type="domain" description="Orc1-like AAA ATPase" evidence="2">
    <location>
        <begin position="466"/>
        <end position="635"/>
    </location>
</feature>
<sequence length="1446" mass="162268">MFSTNTNQQQQPNEPITASKNVSAWESLILDLESHGEDDDGEEGGGFLNGGASSSLPLSTRSGNGGDEEKMEQESEERLPQLFTNIHQDSNAAAPNASNDRGEQQATTKLKSPSRLHDWMSYHPIKKASHANHMGRKVDAAYTLKAAQIALSLAKYLGRQFEQDNIDEESHREDLPSISFEDIIVDNVIVKKLESGEAVSAVLESTSSTSGGATNHRSGCNTERRQVLALGMILYELFTEGNPPPTWLQQSLKSSASALSFRFSKSLRISEQSEEDDDRGASGGDRRKNKDDDDDDMDESDQQEPFVRKQRLRRCDEKGKEESVPTLLKLAGVPRSICRLISDMLSNRGDNDVAGLFQCDKSVSCFAEVIMDLEQMVEQPKDFLYDTVRLNPKPIVRNKLYSRQKELEQGIELAGRCVMDASSSVKQEQEVLVISGLSGEQLDWFVLVLSYSLPSSNLTPAACYMNAGSGKSSLVNELIAQLKSNGWESLHCKFDQIGRRQPLSTIASAFDSLFFSLLSTSNLLESGGNDTLGGMRTNLLESFDEEGFPILFHLMPNLRRVVTNDDNSTDIQQTDYVFDESAMIPSKIRMHNLFYELLKAITSSRGTPMLLFLDDLHWADSASLDLISFLIDEMGASITEDTIRGTNLFIIGTVRTNEVDNSSDLTEFLQKIRSCHNVTITDMSLQDLSPDGVNVMTSEALCYSQRLTRSLAGIVHQKTEGNPFFVKEFLNDLTVENLLVCRFSERTWEWEWEWDEELIESRTISDGVAEMILTRKLLRLSKDQLSGLVMLSCLGSEVSLEVLALVGSSCGNSDILNTLDRSVAQARFVERSDGKYRFVHDMILHAAQEAVDENEHMVIMKELLKALLPHGYSDDTILFIVVDLISRVGANRVHDSETRLLYAQLNLTAAKKATNTTDFASASTCVKCGISFLSVGHWEDNYMLSLELFSQSALVEWALGNTEQMMSSLDEVFNNANCFEDTLRTAHVKLAYLRMTGNCLAEAIAYGFKVLEHLGETFPATPENGIIVQEMLDTKELVTGSSNESKLRSLPEMTDFTKKEAMTFLEEMLLCCYQSQSIHFTLIACRMVRITLQYGRTKTSCVGLASLALSLVTVFSNFSEGYSMGKTSMILAGSDKRLLCSIMYRVYALINIWKEPIQAILPHLKEIYNTSLKYGMIDYALFSGMSFAYRAFFTGSLLQPLRKEVALYMRSNVERHKRSRKLTHLMVVPIFNGISCLRGSSSGTENAEKFITEEHLAEALRNKEFMFCESMLAIKMMCSFIFRRLDEIKATVRQYLELFERQGSASAQFINIYRLFYGGLLSLHFYRESRDQFWLDRAAHAIQKMEVWTAESVWNFENKLFLLQAERHYASGEMDCAAEKYKLAQESSKKHRFVHEEALACELAAAFHVKAGNENAIVVAELIDRAVTCYQTWGAEGKVESLLLSP</sequence>
<gene>
    <name evidence="3" type="ORF">QTG54_006172</name>
</gene>
<dbReference type="InterPro" id="IPR053159">
    <property type="entry name" value="Hybrid_Histidine_Kinase"/>
</dbReference>
<feature type="region of interest" description="Disordered" evidence="1">
    <location>
        <begin position="1"/>
        <end position="77"/>
    </location>
</feature>
<proteinExistence type="predicted"/>
<dbReference type="InterPro" id="IPR041664">
    <property type="entry name" value="AAA_16"/>
</dbReference>
<dbReference type="Proteomes" id="UP001224775">
    <property type="component" value="Unassembled WGS sequence"/>
</dbReference>
<feature type="compositionally biased region" description="Acidic residues" evidence="1">
    <location>
        <begin position="292"/>
        <end position="302"/>
    </location>
</feature>
<feature type="compositionally biased region" description="Polar residues" evidence="1">
    <location>
        <begin position="12"/>
        <end position="24"/>
    </location>
</feature>
<organism evidence="3 4">
    <name type="scientific">Skeletonema marinoi</name>
    <dbReference type="NCBI Taxonomy" id="267567"/>
    <lineage>
        <taxon>Eukaryota</taxon>
        <taxon>Sar</taxon>
        <taxon>Stramenopiles</taxon>
        <taxon>Ochrophyta</taxon>
        <taxon>Bacillariophyta</taxon>
        <taxon>Coscinodiscophyceae</taxon>
        <taxon>Thalassiosirophycidae</taxon>
        <taxon>Thalassiosirales</taxon>
        <taxon>Skeletonemataceae</taxon>
        <taxon>Skeletonema</taxon>
        <taxon>Skeletonema marinoi-dohrnii complex</taxon>
    </lineage>
</organism>
<dbReference type="PANTHER" id="PTHR43642">
    <property type="entry name" value="HYBRID SIGNAL TRANSDUCTION HISTIDINE KINASE G"/>
    <property type="match status" value="1"/>
</dbReference>
<evidence type="ECO:0000313" key="3">
    <source>
        <dbReference type="EMBL" id="KAK1743551.1"/>
    </source>
</evidence>